<proteinExistence type="predicted"/>
<feature type="signal peptide" evidence="1">
    <location>
        <begin position="1"/>
        <end position="19"/>
    </location>
</feature>
<dbReference type="InterPro" id="IPR027268">
    <property type="entry name" value="Peptidase_M4/M1_CTD_sf"/>
</dbReference>
<dbReference type="Pfam" id="PF01433">
    <property type="entry name" value="Peptidase_M1"/>
    <property type="match status" value="1"/>
</dbReference>
<organism evidence="3 4">
    <name type="scientific">Paludibaculum fermentans</name>
    <dbReference type="NCBI Taxonomy" id="1473598"/>
    <lineage>
        <taxon>Bacteria</taxon>
        <taxon>Pseudomonadati</taxon>
        <taxon>Acidobacteriota</taxon>
        <taxon>Terriglobia</taxon>
        <taxon>Bryobacterales</taxon>
        <taxon>Bryobacteraceae</taxon>
        <taxon>Paludibaculum</taxon>
    </lineage>
</organism>
<sequence>MRTVLALLACAACAHGAMSKHVASYDIKATLDTKSHIITGREVLTWVNDSPDTVPTLRFHLYMNAFGNSKSTFFQESGGQLRGDKFKGDEWGWVDIRKMEQGGADLTSAIRFVHPDDNNADDRTVIEVLLPKPVKPGETIQVSIAFETKMPMVFARTGFHKDFYLGGQWFPKIGVWETAGFRYSTEGAWNCHQFHANSEFFANFGRYHVELTVPSEFVVGATGELKGKTDSRGRSTYTFEQEDVTDFAWTAQPTYLREERMFLADKETTPQEVAAVAKLHGIPESEARLSDVKMIALVQPEHREQMERHFASLRAALKWFGLWYGRYPYKTITVVDPPANAGGAGGMEYPTFITAGTSWKLPPESHILEEVTVHEFGHQFWMQLVATNEFEESPLDEGFNTYSTSKVVDKVYGGLGELPIRLLGVNMWKLMNFPGISDSTLNRAQFLVFPAGDNMLRPAWQYYDSTSYGINSYYKMGVTLDTLEAHLGHDTMARVMRTYHQRWRFRHPTARDFQKIANEVSGENLDWFFDQFFFGNRQLDYSVGDVLSKELRTPIGALEKSGKRVVVNRKEADAQDDRNDDNKAYKKQYECTVKIRRLGDATVPVDVWIHFKDGGTEKRTWDGQYRWVKYTFLRGTEIDWVQVDPERKYKLDVSYANNSWQEDYNKRLSTSWTMQLLFWIQNLSLWMTSFA</sequence>
<dbReference type="RefSeq" id="WP_194452676.1">
    <property type="nucleotide sequence ID" value="NZ_CP063849.1"/>
</dbReference>
<dbReference type="EMBL" id="CP063849">
    <property type="protein sequence ID" value="QOY91021.1"/>
    <property type="molecule type" value="Genomic_DNA"/>
</dbReference>
<dbReference type="SUPFAM" id="SSF55486">
    <property type="entry name" value="Metalloproteases ('zincins'), catalytic domain"/>
    <property type="match status" value="1"/>
</dbReference>
<dbReference type="GO" id="GO:0008270">
    <property type="term" value="F:zinc ion binding"/>
    <property type="evidence" value="ECO:0007669"/>
    <property type="project" value="InterPro"/>
</dbReference>
<accession>A0A7S7NWC2</accession>
<gene>
    <name evidence="3" type="ORF">IRI77_14075</name>
</gene>
<protein>
    <submittedName>
        <fullName evidence="3">M1 family metallopeptidase</fullName>
    </submittedName>
</protein>
<keyword evidence="1" id="KW-0732">Signal</keyword>
<evidence type="ECO:0000256" key="1">
    <source>
        <dbReference type="SAM" id="SignalP"/>
    </source>
</evidence>
<evidence type="ECO:0000313" key="3">
    <source>
        <dbReference type="EMBL" id="QOY91021.1"/>
    </source>
</evidence>
<dbReference type="Gene3D" id="1.10.390.10">
    <property type="entry name" value="Neutral Protease Domain 2"/>
    <property type="match status" value="1"/>
</dbReference>
<dbReference type="Proteomes" id="UP000593892">
    <property type="component" value="Chromosome"/>
</dbReference>
<dbReference type="KEGG" id="pfer:IRI77_14075"/>
<dbReference type="AlphaFoldDB" id="A0A7S7NWC2"/>
<evidence type="ECO:0000313" key="4">
    <source>
        <dbReference type="Proteomes" id="UP000593892"/>
    </source>
</evidence>
<evidence type="ECO:0000259" key="2">
    <source>
        <dbReference type="Pfam" id="PF01433"/>
    </source>
</evidence>
<feature type="chain" id="PRO_5032305720" evidence="1">
    <location>
        <begin position="20"/>
        <end position="691"/>
    </location>
</feature>
<reference evidence="3 4" key="1">
    <citation type="submission" date="2020-10" db="EMBL/GenBank/DDBJ databases">
        <title>Complete genome sequence of Paludibaculum fermentans P105T, a facultatively anaerobic acidobacterium capable of dissimilatory Fe(III) reduction.</title>
        <authorList>
            <person name="Dedysh S.N."/>
            <person name="Beletsky A.V."/>
            <person name="Kulichevskaya I.S."/>
            <person name="Mardanov A.V."/>
            <person name="Ravin N.V."/>
        </authorList>
    </citation>
    <scope>NUCLEOTIDE SEQUENCE [LARGE SCALE GENOMIC DNA]</scope>
    <source>
        <strain evidence="3 4">P105</strain>
    </source>
</reference>
<dbReference type="InterPro" id="IPR014782">
    <property type="entry name" value="Peptidase_M1_dom"/>
</dbReference>
<name>A0A7S7NWC2_PALFE</name>
<keyword evidence="4" id="KW-1185">Reference proteome</keyword>
<dbReference type="GO" id="GO:0008237">
    <property type="term" value="F:metallopeptidase activity"/>
    <property type="evidence" value="ECO:0007669"/>
    <property type="project" value="InterPro"/>
</dbReference>
<dbReference type="CDD" id="cd09604">
    <property type="entry name" value="M1_APN_like"/>
    <property type="match status" value="1"/>
</dbReference>
<feature type="domain" description="Peptidase M1 membrane alanine aminopeptidase" evidence="2">
    <location>
        <begin position="326"/>
        <end position="532"/>
    </location>
</feature>